<keyword evidence="3 6" id="KW-0812">Transmembrane</keyword>
<dbReference type="OrthoDB" id="1096108at2"/>
<dbReference type="EMBL" id="LJOD01000006">
    <property type="protein sequence ID" value="KPE51219.1"/>
    <property type="molecule type" value="Genomic_DNA"/>
</dbReference>
<evidence type="ECO:0000313" key="8">
    <source>
        <dbReference type="Proteomes" id="UP000037953"/>
    </source>
</evidence>
<sequence length="485" mass="55207">MLKILDRYIIKTFFGPFFFIFSVLFFIFIVNIIWVQLGQFMGKGLSYWQILKLLFYLGVSVISMVLPLTILLASIMSFGEFGERYELAAMKAAGISLTRVMAPLLGVATVLAVMLFFFSNNIIPDFQKKAKNMLFNIAQTKPALNFTPGQFIDQLPGYMVKFDKIYGDNGEHIEGVFVHKKASTYENQRSIVAEKGRFVPIANKNFLKLELYNGYILEDNFAGKGENVRKKQPDQAIKFDTLVSHFDVSEIVNKAIEKEQITDDYRFQTYGQLNATVAKNKKDNADFFTNIGTDVLSRTNSVISYMDKNVKSKAAPKSQIKLDTIKGDKKMELLYNSYNNLESLKTTAADKKNEFSSNIKYFSKVVIYQQRIISYSVTCIIFFLIGASLGSIIRKGGMGLPVIIAIIIFIIFYVMNLGIENVAWGGKMSPYLAAWLPNLILLPFGVWMTYKALTDSQLFDAEKYKAFFKPVTKLFVKTKEHTRYQ</sequence>
<feature type="transmembrane region" description="Helical" evidence="6">
    <location>
        <begin position="54"/>
        <end position="79"/>
    </location>
</feature>
<dbReference type="InterPro" id="IPR005495">
    <property type="entry name" value="LptG/LptF_permease"/>
</dbReference>
<comment type="caution">
    <text evidence="7">The sequence shown here is derived from an EMBL/GenBank/DDBJ whole genome shotgun (WGS) entry which is preliminary data.</text>
</comment>
<organism evidence="7 8">
    <name type="scientific">Chryseobacterium indologenes</name>
    <name type="common">Flavobacterium indologenes</name>
    <dbReference type="NCBI Taxonomy" id="253"/>
    <lineage>
        <taxon>Bacteria</taxon>
        <taxon>Pseudomonadati</taxon>
        <taxon>Bacteroidota</taxon>
        <taxon>Flavobacteriia</taxon>
        <taxon>Flavobacteriales</taxon>
        <taxon>Weeksellaceae</taxon>
        <taxon>Chryseobacterium group</taxon>
        <taxon>Chryseobacterium</taxon>
    </lineage>
</organism>
<keyword evidence="4 6" id="KW-1133">Transmembrane helix</keyword>
<protein>
    <submittedName>
        <fullName evidence="7">Permease</fullName>
    </submittedName>
</protein>
<evidence type="ECO:0000313" key="7">
    <source>
        <dbReference type="EMBL" id="KPE51219.1"/>
    </source>
</evidence>
<feature type="transmembrane region" description="Helical" evidence="6">
    <location>
        <begin position="400"/>
        <end position="419"/>
    </location>
</feature>
<evidence type="ECO:0000256" key="1">
    <source>
        <dbReference type="ARBA" id="ARBA00004651"/>
    </source>
</evidence>
<comment type="subcellular location">
    <subcellularLocation>
        <location evidence="1">Cell membrane</location>
        <topology evidence="1">Multi-pass membrane protein</topology>
    </subcellularLocation>
</comment>
<dbReference type="PANTHER" id="PTHR33529:SF6">
    <property type="entry name" value="YJGP_YJGQ FAMILY PERMEASE"/>
    <property type="match status" value="1"/>
</dbReference>
<reference evidence="8" key="2">
    <citation type="submission" date="2015-09" db="EMBL/GenBank/DDBJ databases">
        <title>Draft genome sequence of a multidrug-resistant Chryseobacterium indologenes isolate from Malaysia.</title>
        <authorList>
            <person name="Yu C.Y."/>
            <person name="Ang G.Y."/>
            <person name="Chan K.-G."/>
        </authorList>
    </citation>
    <scope>NUCLEOTIDE SEQUENCE [LARGE SCALE GENOMIC DNA]</scope>
    <source>
        <strain evidence="8">CI_885</strain>
    </source>
</reference>
<gene>
    <name evidence="7" type="ORF">AOB46_11160</name>
</gene>
<accession>A0A0N0ZY45</accession>
<feature type="transmembrane region" description="Helical" evidence="6">
    <location>
        <begin position="372"/>
        <end position="393"/>
    </location>
</feature>
<dbReference type="Pfam" id="PF03739">
    <property type="entry name" value="LptF_LptG"/>
    <property type="match status" value="1"/>
</dbReference>
<proteinExistence type="predicted"/>
<dbReference type="GO" id="GO:0043190">
    <property type="term" value="C:ATP-binding cassette (ABC) transporter complex"/>
    <property type="evidence" value="ECO:0007669"/>
    <property type="project" value="TreeGrafter"/>
</dbReference>
<evidence type="ECO:0000256" key="2">
    <source>
        <dbReference type="ARBA" id="ARBA00022475"/>
    </source>
</evidence>
<evidence type="ECO:0000256" key="3">
    <source>
        <dbReference type="ARBA" id="ARBA00022692"/>
    </source>
</evidence>
<evidence type="ECO:0000256" key="4">
    <source>
        <dbReference type="ARBA" id="ARBA00022989"/>
    </source>
</evidence>
<evidence type="ECO:0000256" key="5">
    <source>
        <dbReference type="ARBA" id="ARBA00023136"/>
    </source>
</evidence>
<evidence type="ECO:0000256" key="6">
    <source>
        <dbReference type="SAM" id="Phobius"/>
    </source>
</evidence>
<keyword evidence="5 6" id="KW-0472">Membrane</keyword>
<dbReference type="GO" id="GO:0015920">
    <property type="term" value="P:lipopolysaccharide transport"/>
    <property type="evidence" value="ECO:0007669"/>
    <property type="project" value="TreeGrafter"/>
</dbReference>
<dbReference type="PANTHER" id="PTHR33529">
    <property type="entry name" value="SLR0882 PROTEIN-RELATED"/>
    <property type="match status" value="1"/>
</dbReference>
<feature type="transmembrane region" description="Helical" evidence="6">
    <location>
        <begin position="12"/>
        <end position="34"/>
    </location>
</feature>
<feature type="transmembrane region" description="Helical" evidence="6">
    <location>
        <begin position="100"/>
        <end position="118"/>
    </location>
</feature>
<dbReference type="AlphaFoldDB" id="A0A0N0ZY45"/>
<dbReference type="Proteomes" id="UP000037953">
    <property type="component" value="Unassembled WGS sequence"/>
</dbReference>
<reference evidence="7 8" key="1">
    <citation type="journal article" date="2015" name="Genom Data">
        <title>Draft genome sequence of a multidrug-resistant Chryseobacterium indologenes isolate from Malaysia.</title>
        <authorList>
            <person name="Yu C.Y."/>
            <person name="Ang G.Y."/>
            <person name="Cheng H.J."/>
            <person name="Cheong Y.M."/>
            <person name="Yin W.F."/>
            <person name="Chan K.G."/>
        </authorList>
    </citation>
    <scope>NUCLEOTIDE SEQUENCE [LARGE SCALE GENOMIC DNA]</scope>
    <source>
        <strain evidence="7 8">CI_885</strain>
    </source>
</reference>
<feature type="transmembrane region" description="Helical" evidence="6">
    <location>
        <begin position="431"/>
        <end position="450"/>
    </location>
</feature>
<name>A0A0N0ZY45_CHRID</name>
<dbReference type="PATRIC" id="fig|253.9.peg.4061"/>
<dbReference type="RefSeq" id="WP_062699287.1">
    <property type="nucleotide sequence ID" value="NZ_LJOD01000006.1"/>
</dbReference>
<keyword evidence="2" id="KW-1003">Cell membrane</keyword>